<keyword evidence="2" id="KW-0805">Transcription regulation</keyword>
<evidence type="ECO:0000256" key="4">
    <source>
        <dbReference type="ARBA" id="ARBA00023163"/>
    </source>
</evidence>
<dbReference type="GO" id="GO:0003700">
    <property type="term" value="F:DNA-binding transcription factor activity"/>
    <property type="evidence" value="ECO:0007669"/>
    <property type="project" value="InterPro"/>
</dbReference>
<dbReference type="InterPro" id="IPR050950">
    <property type="entry name" value="HTH-type_LysR_regulators"/>
</dbReference>
<evidence type="ECO:0000256" key="1">
    <source>
        <dbReference type="ARBA" id="ARBA00009437"/>
    </source>
</evidence>
<dbReference type="InterPro" id="IPR000847">
    <property type="entry name" value="LysR_HTH_N"/>
</dbReference>
<feature type="domain" description="HTH lysR-type" evidence="5">
    <location>
        <begin position="1"/>
        <end position="46"/>
    </location>
</feature>
<dbReference type="InterPro" id="IPR036388">
    <property type="entry name" value="WH-like_DNA-bd_sf"/>
</dbReference>
<dbReference type="STRING" id="396268.IV45_GL001430"/>
<keyword evidence="7" id="KW-1185">Reference proteome</keyword>
<dbReference type="PATRIC" id="fig|396268.3.peg.1451"/>
<comment type="caution">
    <text evidence="6">The sequence shown here is derived from an EMBL/GenBank/DDBJ whole genome shotgun (WGS) entry which is preliminary data.</text>
</comment>
<dbReference type="InterPro" id="IPR036390">
    <property type="entry name" value="WH_DNA-bd_sf"/>
</dbReference>
<keyword evidence="3" id="KW-0238">DNA-binding</keyword>
<name>A0A0R2I275_9LACO</name>
<comment type="similarity">
    <text evidence="1">Belongs to the LysR transcriptional regulatory family.</text>
</comment>
<evidence type="ECO:0000259" key="5">
    <source>
        <dbReference type="PROSITE" id="PS50931"/>
    </source>
</evidence>
<dbReference type="Gene3D" id="3.40.190.10">
    <property type="entry name" value="Periplasmic binding protein-like II"/>
    <property type="match status" value="2"/>
</dbReference>
<keyword evidence="4" id="KW-0804">Transcription</keyword>
<dbReference type="Gene3D" id="1.10.10.10">
    <property type="entry name" value="Winged helix-like DNA-binding domain superfamily/Winged helix DNA-binding domain"/>
    <property type="match status" value="1"/>
</dbReference>
<dbReference type="Proteomes" id="UP000050934">
    <property type="component" value="Unassembled WGS sequence"/>
</dbReference>
<dbReference type="CDD" id="cd05466">
    <property type="entry name" value="PBP2_LTTR_substrate"/>
    <property type="match status" value="1"/>
</dbReference>
<dbReference type="PRINTS" id="PR00039">
    <property type="entry name" value="HTHLYSR"/>
</dbReference>
<dbReference type="SUPFAM" id="SSF53850">
    <property type="entry name" value="Periplasmic binding protein-like II"/>
    <property type="match status" value="1"/>
</dbReference>
<evidence type="ECO:0000256" key="3">
    <source>
        <dbReference type="ARBA" id="ARBA00023125"/>
    </source>
</evidence>
<sequence>MQVGNITQAARQLHISQPALSRQIMDLEEEIGNPLFIRGHRQLHPTQAAYYLYQQAEEIIGLTDKTLGRLKSHDVVSGRLDIGSGESEAVAPVMAAVGEIVQEYPAVQVKLHSGDADSMFTRLDTGLLEFGIIMGHYNLRKYNTLSLPGKNRWGVIMRATDPLAQKKAIQPQDLVDRLLLTSVQTREQDAFRSWAGEMLNQFRFVGSYNLIYNAYLLVKNSSCVAFTYDHLLNTTAVDGLTYRPLAGMQPDENTLIWRKNQPLPNVGNLFLDKLQKQLQKENKQ</sequence>
<dbReference type="PROSITE" id="PS50931">
    <property type="entry name" value="HTH_LYSR"/>
    <property type="match status" value="1"/>
</dbReference>
<dbReference type="InterPro" id="IPR005119">
    <property type="entry name" value="LysR_subst-bd"/>
</dbReference>
<dbReference type="Pfam" id="PF00126">
    <property type="entry name" value="HTH_1"/>
    <property type="match status" value="1"/>
</dbReference>
<dbReference type="SUPFAM" id="SSF46785">
    <property type="entry name" value="Winged helix' DNA-binding domain"/>
    <property type="match status" value="1"/>
</dbReference>
<reference evidence="6 7" key="1">
    <citation type="journal article" date="2015" name="Genome Announc.">
        <title>Expanding the biotechnology potential of lactobacilli through comparative genomics of 213 strains and associated genera.</title>
        <authorList>
            <person name="Sun Z."/>
            <person name="Harris H.M."/>
            <person name="McCann A."/>
            <person name="Guo C."/>
            <person name="Argimon S."/>
            <person name="Zhang W."/>
            <person name="Yang X."/>
            <person name="Jeffery I.B."/>
            <person name="Cooney J.C."/>
            <person name="Kagawa T.F."/>
            <person name="Liu W."/>
            <person name="Song Y."/>
            <person name="Salvetti E."/>
            <person name="Wrobel A."/>
            <person name="Rasinkangas P."/>
            <person name="Parkhill J."/>
            <person name="Rea M.C."/>
            <person name="O'Sullivan O."/>
            <person name="Ritari J."/>
            <person name="Douillard F.P."/>
            <person name="Paul Ross R."/>
            <person name="Yang R."/>
            <person name="Briner A.E."/>
            <person name="Felis G.E."/>
            <person name="de Vos W.M."/>
            <person name="Barrangou R."/>
            <person name="Klaenhammer T.R."/>
            <person name="Caufield P.W."/>
            <person name="Cui Y."/>
            <person name="Zhang H."/>
            <person name="O'Toole P.W."/>
        </authorList>
    </citation>
    <scope>NUCLEOTIDE SEQUENCE [LARGE SCALE GENOMIC DNA]</scope>
    <source>
        <strain evidence="6 7">DSM 17896</strain>
    </source>
</reference>
<evidence type="ECO:0000313" key="6">
    <source>
        <dbReference type="EMBL" id="KRN59282.1"/>
    </source>
</evidence>
<dbReference type="GO" id="GO:0005829">
    <property type="term" value="C:cytosol"/>
    <property type="evidence" value="ECO:0007669"/>
    <property type="project" value="TreeGrafter"/>
</dbReference>
<dbReference type="GO" id="GO:0003677">
    <property type="term" value="F:DNA binding"/>
    <property type="evidence" value="ECO:0007669"/>
    <property type="project" value="UniProtKB-KW"/>
</dbReference>
<dbReference type="Pfam" id="PF03466">
    <property type="entry name" value="LysR_substrate"/>
    <property type="match status" value="1"/>
</dbReference>
<dbReference type="PANTHER" id="PTHR30419">
    <property type="entry name" value="HTH-TYPE TRANSCRIPTIONAL REGULATOR YBHD"/>
    <property type="match status" value="1"/>
</dbReference>
<proteinExistence type="inferred from homology"/>
<dbReference type="PANTHER" id="PTHR30419:SF8">
    <property type="entry name" value="NITROGEN ASSIMILATION TRANSCRIPTIONAL ACTIVATOR-RELATED"/>
    <property type="match status" value="1"/>
</dbReference>
<dbReference type="AlphaFoldDB" id="A0A0R2I275"/>
<accession>A0A0R2I275</accession>
<dbReference type="EMBL" id="JQBW01000005">
    <property type="protein sequence ID" value="KRN59282.1"/>
    <property type="molecule type" value="Genomic_DNA"/>
</dbReference>
<gene>
    <name evidence="6" type="ORF">IV45_GL001430</name>
</gene>
<protein>
    <submittedName>
        <fullName evidence="6">Transcriptional regulator, LysR family</fullName>
    </submittedName>
</protein>
<organism evidence="6 7">
    <name type="scientific">Limosilactobacillus secaliphilus</name>
    <dbReference type="NCBI Taxonomy" id="396268"/>
    <lineage>
        <taxon>Bacteria</taxon>
        <taxon>Bacillati</taxon>
        <taxon>Bacillota</taxon>
        <taxon>Bacilli</taxon>
        <taxon>Lactobacillales</taxon>
        <taxon>Lactobacillaceae</taxon>
        <taxon>Limosilactobacillus</taxon>
    </lineage>
</organism>
<evidence type="ECO:0000313" key="7">
    <source>
        <dbReference type="Proteomes" id="UP000050934"/>
    </source>
</evidence>
<evidence type="ECO:0000256" key="2">
    <source>
        <dbReference type="ARBA" id="ARBA00023015"/>
    </source>
</evidence>